<sequence length="100" mass="11358">MTNRHCLPALLWKNTGMLHSISTRAPMYHLSLKRLLKPRGEFLASAPTGRGGRLERRAARPPACRTQRVNKDAPMTSRSRVTAAVMRSKRVRRIWAPLQS</sequence>
<comment type="caution">
    <text evidence="2">The sequence shown here is derived from an EMBL/GenBank/DDBJ whole genome shotgun (WGS) entry which is preliminary data.</text>
</comment>
<accession>A0A370KLL4</accession>
<evidence type="ECO:0000313" key="2">
    <source>
        <dbReference type="EMBL" id="RDJ09003.1"/>
    </source>
</evidence>
<gene>
    <name evidence="2" type="ORF">B5K06_20965</name>
</gene>
<protein>
    <submittedName>
        <fullName evidence="2">Uncharacterized protein</fullName>
    </submittedName>
</protein>
<proteinExistence type="predicted"/>
<dbReference type="Proteomes" id="UP000254939">
    <property type="component" value="Unassembled WGS sequence"/>
</dbReference>
<reference evidence="2 3" key="1">
    <citation type="submission" date="2017-03" db="EMBL/GenBank/DDBJ databases">
        <title>Genome analysis of Rhizobial strains effectives or ineffectives for nitrogen fixation isolated from bean seeds.</title>
        <authorList>
            <person name="Peralta H."/>
            <person name="Aguilar-Vera A."/>
            <person name="Mora Y."/>
            <person name="Vargas-Lagunas C."/>
            <person name="Girard L."/>
            <person name="Mora J."/>
        </authorList>
    </citation>
    <scope>NUCLEOTIDE SEQUENCE [LARGE SCALE GENOMIC DNA]</scope>
    <source>
        <strain evidence="2 3">CCGM3</strain>
    </source>
</reference>
<evidence type="ECO:0000256" key="1">
    <source>
        <dbReference type="SAM" id="MobiDB-lite"/>
    </source>
</evidence>
<dbReference type="OrthoDB" id="8404658at2"/>
<evidence type="ECO:0000313" key="3">
    <source>
        <dbReference type="Proteomes" id="UP000254939"/>
    </source>
</evidence>
<organism evidence="2 3">
    <name type="scientific">Rhizobium grahamii</name>
    <dbReference type="NCBI Taxonomy" id="1120045"/>
    <lineage>
        <taxon>Bacteria</taxon>
        <taxon>Pseudomonadati</taxon>
        <taxon>Pseudomonadota</taxon>
        <taxon>Alphaproteobacteria</taxon>
        <taxon>Hyphomicrobiales</taxon>
        <taxon>Rhizobiaceae</taxon>
        <taxon>Rhizobium/Agrobacterium group</taxon>
        <taxon>Rhizobium</taxon>
    </lineage>
</organism>
<dbReference type="AlphaFoldDB" id="A0A370KLL4"/>
<dbReference type="EMBL" id="NAAC01000018">
    <property type="protein sequence ID" value="RDJ09003.1"/>
    <property type="molecule type" value="Genomic_DNA"/>
</dbReference>
<name>A0A370KLL4_9HYPH</name>
<feature type="region of interest" description="Disordered" evidence="1">
    <location>
        <begin position="43"/>
        <end position="83"/>
    </location>
</feature>